<dbReference type="InterPro" id="IPR025443">
    <property type="entry name" value="DUF4307"/>
</dbReference>
<dbReference type="Pfam" id="PF14155">
    <property type="entry name" value="DUF4307"/>
    <property type="match status" value="1"/>
</dbReference>
<keyword evidence="1" id="KW-0812">Transmembrane</keyword>
<dbReference type="Proteomes" id="UP001500051">
    <property type="component" value="Unassembled WGS sequence"/>
</dbReference>
<proteinExistence type="predicted"/>
<dbReference type="EMBL" id="BAAAYX010000013">
    <property type="protein sequence ID" value="GAA3710549.1"/>
    <property type="molecule type" value="Genomic_DNA"/>
</dbReference>
<comment type="caution">
    <text evidence="2">The sequence shown here is derived from an EMBL/GenBank/DDBJ whole genome shotgun (WGS) entry which is preliminary data.</text>
</comment>
<organism evidence="2 3">
    <name type="scientific">Microlunatus aurantiacus</name>
    <dbReference type="NCBI Taxonomy" id="446786"/>
    <lineage>
        <taxon>Bacteria</taxon>
        <taxon>Bacillati</taxon>
        <taxon>Actinomycetota</taxon>
        <taxon>Actinomycetes</taxon>
        <taxon>Propionibacteriales</taxon>
        <taxon>Propionibacteriaceae</taxon>
        <taxon>Microlunatus</taxon>
    </lineage>
</organism>
<evidence type="ECO:0000313" key="2">
    <source>
        <dbReference type="EMBL" id="GAA3710549.1"/>
    </source>
</evidence>
<keyword evidence="1" id="KW-1133">Transmembrane helix</keyword>
<accession>A0ABP7DXA7</accession>
<keyword evidence="3" id="KW-1185">Reference proteome</keyword>
<feature type="transmembrane region" description="Helical" evidence="1">
    <location>
        <begin position="35"/>
        <end position="54"/>
    </location>
</feature>
<gene>
    <name evidence="2" type="ORF">GCM10022204_31270</name>
</gene>
<sequence>MVTMRPRGDSTRPELSIADRERLARRYPAPRLPRPALIAIVAVVAAASLTWLIWTGLIHARPVVSANVAAYTVVSDRRIDATVTIDRTDPSVPVVCRVSAQAEDFQPVGELNLPVEATTDRVVNVDVSITTLRRATTAVIRECSPA</sequence>
<evidence type="ECO:0008006" key="4">
    <source>
        <dbReference type="Google" id="ProtNLM"/>
    </source>
</evidence>
<reference evidence="3" key="1">
    <citation type="journal article" date="2019" name="Int. J. Syst. Evol. Microbiol.">
        <title>The Global Catalogue of Microorganisms (GCM) 10K type strain sequencing project: providing services to taxonomists for standard genome sequencing and annotation.</title>
        <authorList>
            <consortium name="The Broad Institute Genomics Platform"/>
            <consortium name="The Broad Institute Genome Sequencing Center for Infectious Disease"/>
            <person name="Wu L."/>
            <person name="Ma J."/>
        </authorList>
    </citation>
    <scope>NUCLEOTIDE SEQUENCE [LARGE SCALE GENOMIC DNA]</scope>
    <source>
        <strain evidence="3">JCM 16548</strain>
    </source>
</reference>
<name>A0ABP7DXA7_9ACTN</name>
<keyword evidence="1" id="KW-0472">Membrane</keyword>
<evidence type="ECO:0000313" key="3">
    <source>
        <dbReference type="Proteomes" id="UP001500051"/>
    </source>
</evidence>
<evidence type="ECO:0000256" key="1">
    <source>
        <dbReference type="SAM" id="Phobius"/>
    </source>
</evidence>
<protein>
    <recommendedName>
        <fullName evidence="4">DUF4307 domain-containing protein</fullName>
    </recommendedName>
</protein>